<dbReference type="AlphaFoldDB" id="A0A0B6ZCT6"/>
<accession>A0A0B6ZCT6</accession>
<proteinExistence type="predicted"/>
<name>A0A0B6ZCT6_9EUPU</name>
<dbReference type="EMBL" id="HACG01019524">
    <property type="protein sequence ID" value="CEK66389.1"/>
    <property type="molecule type" value="Transcribed_RNA"/>
</dbReference>
<organism evidence="1">
    <name type="scientific">Arion vulgaris</name>
    <dbReference type="NCBI Taxonomy" id="1028688"/>
    <lineage>
        <taxon>Eukaryota</taxon>
        <taxon>Metazoa</taxon>
        <taxon>Spiralia</taxon>
        <taxon>Lophotrochozoa</taxon>
        <taxon>Mollusca</taxon>
        <taxon>Gastropoda</taxon>
        <taxon>Heterobranchia</taxon>
        <taxon>Euthyneura</taxon>
        <taxon>Panpulmonata</taxon>
        <taxon>Eupulmonata</taxon>
        <taxon>Stylommatophora</taxon>
        <taxon>Helicina</taxon>
        <taxon>Arionoidea</taxon>
        <taxon>Arionidae</taxon>
        <taxon>Arion</taxon>
    </lineage>
</organism>
<sequence length="99" mass="11656">MSNYQQTPISKVFNDMRLSSQRCLMTSNVHVRDRKRERETPMSKISCALKAPIRKVFMDMRYPSLRSLITSEAYVYDDRLPEIPTLQMINNSMLTPLRL</sequence>
<reference evidence="1" key="1">
    <citation type="submission" date="2014-12" db="EMBL/GenBank/DDBJ databases">
        <title>Insight into the proteome of Arion vulgaris.</title>
        <authorList>
            <person name="Aradska J."/>
            <person name="Bulat T."/>
            <person name="Smidak R."/>
            <person name="Sarate P."/>
            <person name="Gangsoo J."/>
            <person name="Sialana F."/>
            <person name="Bilban M."/>
            <person name="Lubec G."/>
        </authorList>
    </citation>
    <scope>NUCLEOTIDE SEQUENCE</scope>
    <source>
        <tissue evidence="1">Skin</tissue>
    </source>
</reference>
<evidence type="ECO:0000313" key="1">
    <source>
        <dbReference type="EMBL" id="CEK66389.1"/>
    </source>
</evidence>
<protein>
    <submittedName>
        <fullName evidence="1">Uncharacterized protein</fullName>
    </submittedName>
</protein>
<gene>
    <name evidence="1" type="primary">ORF58536</name>
</gene>